<proteinExistence type="predicted"/>
<dbReference type="Proteomes" id="UP001186944">
    <property type="component" value="Unassembled WGS sequence"/>
</dbReference>
<sequence length="138" mass="15720">MLERKALGKYELLLTPEMIRNYIDSDRFTQAVNQIASAMTKKLNNTMRIQVRDTLLIYLAMTNFRRTGDVPPEEGEKAELQIFWHKEAKSGQVCSLWIDEDQLITLQNFAKYVCQAKPGLPYLFTAASGQELSSSGAR</sequence>
<name>A0AA88YAF5_PINIB</name>
<dbReference type="EMBL" id="VSWD01000008">
    <property type="protein sequence ID" value="KAK3095424.1"/>
    <property type="molecule type" value="Genomic_DNA"/>
</dbReference>
<protein>
    <submittedName>
        <fullName evidence="1">Uncharacterized protein</fullName>
    </submittedName>
</protein>
<dbReference type="AlphaFoldDB" id="A0AA88YAF5"/>
<organism evidence="1 2">
    <name type="scientific">Pinctada imbricata</name>
    <name type="common">Atlantic pearl-oyster</name>
    <name type="synonym">Pinctada martensii</name>
    <dbReference type="NCBI Taxonomy" id="66713"/>
    <lineage>
        <taxon>Eukaryota</taxon>
        <taxon>Metazoa</taxon>
        <taxon>Spiralia</taxon>
        <taxon>Lophotrochozoa</taxon>
        <taxon>Mollusca</taxon>
        <taxon>Bivalvia</taxon>
        <taxon>Autobranchia</taxon>
        <taxon>Pteriomorphia</taxon>
        <taxon>Pterioida</taxon>
        <taxon>Pterioidea</taxon>
        <taxon>Pteriidae</taxon>
        <taxon>Pinctada</taxon>
    </lineage>
</organism>
<evidence type="ECO:0000313" key="2">
    <source>
        <dbReference type="Proteomes" id="UP001186944"/>
    </source>
</evidence>
<comment type="caution">
    <text evidence="1">The sequence shown here is derived from an EMBL/GenBank/DDBJ whole genome shotgun (WGS) entry which is preliminary data.</text>
</comment>
<keyword evidence="2" id="KW-1185">Reference proteome</keyword>
<accession>A0AA88YAF5</accession>
<reference evidence="1" key="1">
    <citation type="submission" date="2019-08" db="EMBL/GenBank/DDBJ databases">
        <title>The improved chromosome-level genome for the pearl oyster Pinctada fucata martensii using PacBio sequencing and Hi-C.</title>
        <authorList>
            <person name="Zheng Z."/>
        </authorList>
    </citation>
    <scope>NUCLEOTIDE SEQUENCE</scope>
    <source>
        <strain evidence="1">ZZ-2019</strain>
        <tissue evidence="1">Adductor muscle</tissue>
    </source>
</reference>
<gene>
    <name evidence="1" type="ORF">FSP39_014483</name>
</gene>
<evidence type="ECO:0000313" key="1">
    <source>
        <dbReference type="EMBL" id="KAK3095424.1"/>
    </source>
</evidence>